<dbReference type="OrthoDB" id="5875164at2759"/>
<dbReference type="GO" id="GO:0005739">
    <property type="term" value="C:mitochondrion"/>
    <property type="evidence" value="ECO:0007669"/>
    <property type="project" value="TreeGrafter"/>
</dbReference>
<organism evidence="8 9">
    <name type="scientific">Teladorsagia circumcincta</name>
    <name type="common">Brown stomach worm</name>
    <name type="synonym">Ostertagia circumcincta</name>
    <dbReference type="NCBI Taxonomy" id="45464"/>
    <lineage>
        <taxon>Eukaryota</taxon>
        <taxon>Metazoa</taxon>
        <taxon>Ecdysozoa</taxon>
        <taxon>Nematoda</taxon>
        <taxon>Chromadorea</taxon>
        <taxon>Rhabditida</taxon>
        <taxon>Rhabditina</taxon>
        <taxon>Rhabditomorpha</taxon>
        <taxon>Strongyloidea</taxon>
        <taxon>Trichostrongylidae</taxon>
        <taxon>Teladorsagia</taxon>
    </lineage>
</organism>
<dbReference type="PANTHER" id="PTHR11804">
    <property type="entry name" value="PROTEASE M3 THIMET OLIGOPEPTIDASE-RELATED"/>
    <property type="match status" value="1"/>
</dbReference>
<feature type="domain" description="Peptidase M3A/M3B catalytic" evidence="7">
    <location>
        <begin position="1"/>
        <end position="83"/>
    </location>
</feature>
<dbReference type="Proteomes" id="UP000230423">
    <property type="component" value="Unassembled WGS sequence"/>
</dbReference>
<evidence type="ECO:0000256" key="2">
    <source>
        <dbReference type="ARBA" id="ARBA00022723"/>
    </source>
</evidence>
<protein>
    <recommendedName>
        <fullName evidence="7">Peptidase M3A/M3B catalytic domain-containing protein</fullName>
    </recommendedName>
</protein>
<evidence type="ECO:0000256" key="4">
    <source>
        <dbReference type="ARBA" id="ARBA00022833"/>
    </source>
</evidence>
<evidence type="ECO:0000313" key="9">
    <source>
        <dbReference type="Proteomes" id="UP000230423"/>
    </source>
</evidence>
<evidence type="ECO:0000256" key="3">
    <source>
        <dbReference type="ARBA" id="ARBA00022801"/>
    </source>
</evidence>
<keyword evidence="2 6" id="KW-0479">Metal-binding</keyword>
<dbReference type="InterPro" id="IPR045090">
    <property type="entry name" value="Pept_M3A_M3B"/>
</dbReference>
<evidence type="ECO:0000256" key="1">
    <source>
        <dbReference type="ARBA" id="ARBA00022670"/>
    </source>
</evidence>
<evidence type="ECO:0000256" key="5">
    <source>
        <dbReference type="ARBA" id="ARBA00023049"/>
    </source>
</evidence>
<keyword evidence="5 6" id="KW-0482">Metalloprotease</keyword>
<evidence type="ECO:0000259" key="7">
    <source>
        <dbReference type="Pfam" id="PF01432"/>
    </source>
</evidence>
<dbReference type="InterPro" id="IPR024079">
    <property type="entry name" value="MetalloPept_cat_dom_sf"/>
</dbReference>
<dbReference type="GO" id="GO:0046872">
    <property type="term" value="F:metal ion binding"/>
    <property type="evidence" value="ECO:0007669"/>
    <property type="project" value="UniProtKB-UniRule"/>
</dbReference>
<dbReference type="Gene3D" id="3.40.390.10">
    <property type="entry name" value="Collagenase (Catalytic Domain)"/>
    <property type="match status" value="1"/>
</dbReference>
<gene>
    <name evidence="8" type="ORF">TELCIR_23732</name>
</gene>
<dbReference type="GO" id="GO:0006627">
    <property type="term" value="P:protein processing involved in protein targeting to mitochondrion"/>
    <property type="evidence" value="ECO:0007669"/>
    <property type="project" value="TreeGrafter"/>
</dbReference>
<keyword evidence="9" id="KW-1185">Reference proteome</keyword>
<comment type="cofactor">
    <cofactor evidence="6">
        <name>Zn(2+)</name>
        <dbReference type="ChEBI" id="CHEBI:29105"/>
    </cofactor>
    <text evidence="6">Binds 1 zinc ion.</text>
</comment>
<comment type="similarity">
    <text evidence="6">Belongs to the peptidase M3 family.</text>
</comment>
<evidence type="ECO:0000256" key="6">
    <source>
        <dbReference type="RuleBase" id="RU003435"/>
    </source>
</evidence>
<dbReference type="SUPFAM" id="SSF55486">
    <property type="entry name" value="Metalloproteases ('zincins'), catalytic domain"/>
    <property type="match status" value="1"/>
</dbReference>
<evidence type="ECO:0000313" key="8">
    <source>
        <dbReference type="EMBL" id="PIO54893.1"/>
    </source>
</evidence>
<sequence length="110" mass="12662">GLANLLNKLYGVRIEEHRVERGEMWDGNIIKLDVFSAEDRFLGTVYLDIDRRSTKAVGDCHFTVRCSKQLKDGSWQTPIVVLSLAICDRNDVDWRSIPVQFTFRISYLGI</sequence>
<reference evidence="8 9" key="1">
    <citation type="submission" date="2015-09" db="EMBL/GenBank/DDBJ databases">
        <title>Draft genome of the parasitic nematode Teladorsagia circumcincta isolate WARC Sus (inbred).</title>
        <authorList>
            <person name="Mitreva M."/>
        </authorList>
    </citation>
    <scope>NUCLEOTIDE SEQUENCE [LARGE SCALE GENOMIC DNA]</scope>
    <source>
        <strain evidence="8 9">S</strain>
    </source>
</reference>
<keyword evidence="1 6" id="KW-0645">Protease</keyword>
<feature type="non-terminal residue" evidence="8">
    <location>
        <position position="1"/>
    </location>
</feature>
<keyword evidence="4 6" id="KW-0862">Zinc</keyword>
<keyword evidence="3 6" id="KW-0378">Hydrolase</keyword>
<accession>A0A2G9TA99</accession>
<dbReference type="AlphaFoldDB" id="A0A2G9TA99"/>
<dbReference type="GO" id="GO:0004222">
    <property type="term" value="F:metalloendopeptidase activity"/>
    <property type="evidence" value="ECO:0007669"/>
    <property type="project" value="InterPro"/>
</dbReference>
<proteinExistence type="inferred from homology"/>
<dbReference type="Pfam" id="PF01432">
    <property type="entry name" value="Peptidase_M3"/>
    <property type="match status" value="1"/>
</dbReference>
<dbReference type="PANTHER" id="PTHR11804:SF79">
    <property type="entry name" value="MITOCHONDRIAL INTERMEDIATE PEPTIDASE"/>
    <property type="match status" value="1"/>
</dbReference>
<dbReference type="EMBL" id="KZ391228">
    <property type="protein sequence ID" value="PIO54893.1"/>
    <property type="molecule type" value="Genomic_DNA"/>
</dbReference>
<dbReference type="GO" id="GO:0006518">
    <property type="term" value="P:peptide metabolic process"/>
    <property type="evidence" value="ECO:0007669"/>
    <property type="project" value="TreeGrafter"/>
</dbReference>
<name>A0A2G9TA99_TELCI</name>
<dbReference type="InterPro" id="IPR001567">
    <property type="entry name" value="Pept_M3A_M3B_dom"/>
</dbReference>